<evidence type="ECO:0000256" key="3">
    <source>
        <dbReference type="ARBA" id="ARBA00023082"/>
    </source>
</evidence>
<proteinExistence type="inferred from homology"/>
<dbReference type="Gene3D" id="1.10.1740.10">
    <property type="match status" value="1"/>
</dbReference>
<dbReference type="NCBIfam" id="TIGR02985">
    <property type="entry name" value="Sig70_bacteroi1"/>
    <property type="match status" value="1"/>
</dbReference>
<dbReference type="SUPFAM" id="SSF88659">
    <property type="entry name" value="Sigma3 and sigma4 domains of RNA polymerase sigma factors"/>
    <property type="match status" value="1"/>
</dbReference>
<dbReference type="GO" id="GO:0006352">
    <property type="term" value="P:DNA-templated transcription initiation"/>
    <property type="evidence" value="ECO:0007669"/>
    <property type="project" value="InterPro"/>
</dbReference>
<evidence type="ECO:0000259" key="6">
    <source>
        <dbReference type="Pfam" id="PF08281"/>
    </source>
</evidence>
<dbReference type="NCBIfam" id="TIGR02937">
    <property type="entry name" value="sigma70-ECF"/>
    <property type="match status" value="1"/>
</dbReference>
<gene>
    <name evidence="7" type="ORF">NIASO_20440</name>
</gene>
<evidence type="ECO:0000259" key="5">
    <source>
        <dbReference type="Pfam" id="PF04542"/>
    </source>
</evidence>
<keyword evidence="8" id="KW-1185">Reference proteome</keyword>
<dbReference type="InterPro" id="IPR013324">
    <property type="entry name" value="RNA_pol_sigma_r3/r4-like"/>
</dbReference>
<keyword evidence="3" id="KW-0731">Sigma factor</keyword>
<dbReference type="AlphaFoldDB" id="W0F1M7"/>
<dbReference type="Proteomes" id="UP000003586">
    <property type="component" value="Chromosome"/>
</dbReference>
<dbReference type="HOGENOM" id="CLU_047691_4_3_10"/>
<dbReference type="eggNOG" id="COG1595">
    <property type="taxonomic scope" value="Bacteria"/>
</dbReference>
<dbReference type="STRING" id="929713.NIASO_20440"/>
<comment type="similarity">
    <text evidence="1">Belongs to the sigma-70 factor family. ECF subfamily.</text>
</comment>
<organism evidence="7 8">
    <name type="scientific">Niabella soli DSM 19437</name>
    <dbReference type="NCBI Taxonomy" id="929713"/>
    <lineage>
        <taxon>Bacteria</taxon>
        <taxon>Pseudomonadati</taxon>
        <taxon>Bacteroidota</taxon>
        <taxon>Chitinophagia</taxon>
        <taxon>Chitinophagales</taxon>
        <taxon>Chitinophagaceae</taxon>
        <taxon>Niabella</taxon>
    </lineage>
</organism>
<feature type="domain" description="RNA polymerase sigma-70 region 2" evidence="5">
    <location>
        <begin position="25"/>
        <end position="92"/>
    </location>
</feature>
<dbReference type="EMBL" id="CP007035">
    <property type="protein sequence ID" value="AHF16917.1"/>
    <property type="molecule type" value="Genomic_DNA"/>
</dbReference>
<evidence type="ECO:0000313" key="8">
    <source>
        <dbReference type="Proteomes" id="UP000003586"/>
    </source>
</evidence>
<dbReference type="GO" id="GO:0003677">
    <property type="term" value="F:DNA binding"/>
    <property type="evidence" value="ECO:0007669"/>
    <property type="project" value="InterPro"/>
</dbReference>
<keyword evidence="2" id="KW-0805">Transcription regulation</keyword>
<sequence length="195" mass="22428">MKRLDLPYLTRLVAEQSDENAFNELLRYYYPGLLSFANSILNDRSLAEEVIQDIFVQLWENKKTLPAINSLSNYLYIAVKYACFGHLKKKKRVCYNEFGESFAVAYTHSDSKMLSNENLKFIADAVNKLPPKCRLIFRLIKDEGLKYNEVAGILDLSIKTVEAQMTIALKSLAKTLEAAFPEYKNNFFIKKSRSS</sequence>
<dbReference type="SUPFAM" id="SSF88946">
    <property type="entry name" value="Sigma2 domain of RNA polymerase sigma factors"/>
    <property type="match status" value="1"/>
</dbReference>
<dbReference type="InterPro" id="IPR014284">
    <property type="entry name" value="RNA_pol_sigma-70_dom"/>
</dbReference>
<dbReference type="PANTHER" id="PTHR43133:SF46">
    <property type="entry name" value="RNA POLYMERASE SIGMA-70 FACTOR ECF SUBFAMILY"/>
    <property type="match status" value="1"/>
</dbReference>
<dbReference type="RefSeq" id="WP_025299152.1">
    <property type="nucleotide sequence ID" value="NZ_CP007035.1"/>
</dbReference>
<accession>W0F1M7</accession>
<dbReference type="InterPro" id="IPR039425">
    <property type="entry name" value="RNA_pol_sigma-70-like"/>
</dbReference>
<evidence type="ECO:0000256" key="4">
    <source>
        <dbReference type="ARBA" id="ARBA00023163"/>
    </source>
</evidence>
<dbReference type="Gene3D" id="1.10.10.10">
    <property type="entry name" value="Winged helix-like DNA-binding domain superfamily/Winged helix DNA-binding domain"/>
    <property type="match status" value="1"/>
</dbReference>
<dbReference type="GO" id="GO:0016987">
    <property type="term" value="F:sigma factor activity"/>
    <property type="evidence" value="ECO:0007669"/>
    <property type="project" value="UniProtKB-KW"/>
</dbReference>
<dbReference type="InterPro" id="IPR014327">
    <property type="entry name" value="RNA_pol_sigma70_bacteroid"/>
</dbReference>
<dbReference type="InterPro" id="IPR036388">
    <property type="entry name" value="WH-like_DNA-bd_sf"/>
</dbReference>
<dbReference type="InterPro" id="IPR013325">
    <property type="entry name" value="RNA_pol_sigma_r2"/>
</dbReference>
<dbReference type="Pfam" id="PF08281">
    <property type="entry name" value="Sigma70_r4_2"/>
    <property type="match status" value="1"/>
</dbReference>
<keyword evidence="4" id="KW-0804">Transcription</keyword>
<dbReference type="InterPro" id="IPR013249">
    <property type="entry name" value="RNA_pol_sigma70_r4_t2"/>
</dbReference>
<evidence type="ECO:0000256" key="1">
    <source>
        <dbReference type="ARBA" id="ARBA00010641"/>
    </source>
</evidence>
<dbReference type="Pfam" id="PF04542">
    <property type="entry name" value="Sigma70_r2"/>
    <property type="match status" value="1"/>
</dbReference>
<evidence type="ECO:0000256" key="2">
    <source>
        <dbReference type="ARBA" id="ARBA00023015"/>
    </source>
</evidence>
<protein>
    <submittedName>
        <fullName evidence="7">RNA polymerase subunit sigma-24</fullName>
    </submittedName>
</protein>
<evidence type="ECO:0000313" key="7">
    <source>
        <dbReference type="EMBL" id="AHF16917.1"/>
    </source>
</evidence>
<dbReference type="KEGG" id="nso:NIASO_20440"/>
<reference evidence="7 8" key="1">
    <citation type="submission" date="2013-12" db="EMBL/GenBank/DDBJ databases">
        <authorList>
            <consortium name="DOE Joint Genome Institute"/>
            <person name="Eisen J."/>
            <person name="Huntemann M."/>
            <person name="Han J."/>
            <person name="Chen A."/>
            <person name="Kyrpides N."/>
            <person name="Mavromatis K."/>
            <person name="Markowitz V."/>
            <person name="Palaniappan K."/>
            <person name="Ivanova N."/>
            <person name="Schaumberg A."/>
            <person name="Pati A."/>
            <person name="Liolios K."/>
            <person name="Nordberg H.P."/>
            <person name="Cantor M.N."/>
            <person name="Hua S.X."/>
            <person name="Woyke T."/>
        </authorList>
    </citation>
    <scope>NUCLEOTIDE SEQUENCE [LARGE SCALE GENOMIC DNA]</scope>
    <source>
        <strain evidence="8">DSM 19437</strain>
    </source>
</reference>
<name>W0F1M7_9BACT</name>
<feature type="domain" description="RNA polymerase sigma factor 70 region 4 type 2" evidence="6">
    <location>
        <begin position="122"/>
        <end position="172"/>
    </location>
</feature>
<dbReference type="PANTHER" id="PTHR43133">
    <property type="entry name" value="RNA POLYMERASE ECF-TYPE SIGMA FACTO"/>
    <property type="match status" value="1"/>
</dbReference>
<dbReference type="InterPro" id="IPR007627">
    <property type="entry name" value="RNA_pol_sigma70_r2"/>
</dbReference>